<accession>A0A9W4U7D5</accession>
<feature type="region of interest" description="Disordered" evidence="1">
    <location>
        <begin position="855"/>
        <end position="897"/>
    </location>
</feature>
<feature type="compositionally biased region" description="Polar residues" evidence="1">
    <location>
        <begin position="1158"/>
        <end position="1176"/>
    </location>
</feature>
<proteinExistence type="predicted"/>
<dbReference type="OrthoDB" id="3546893at2759"/>
<feature type="region of interest" description="Disordered" evidence="1">
    <location>
        <begin position="384"/>
        <end position="514"/>
    </location>
</feature>
<name>A0A9W4U7D5_9PLEO</name>
<sequence>MTQIQSRSMPSPGLSPNLVVAISTGFGVVMLALIIGLVCLLIRSVRKHKRLLADLEQRGVMLARSQEDAKTVAIMRPRTVLKKSRILPFNLKTGWGALPSVETVNDINTPRQSISAPSYYAPPKPAGFVEKPKRLSWPFSARKPSGRAIRMRKLRVPALSTVIESPKPSPLVPVLSGPHDHDSTSPKQSHMRSTSDQSLLQHHPVFRNDAQPLQVDVIQAEPLRRSMTVRPVTKPEVTTRTNRSNSIADIPVRDKNVAIPRLPRPQIHARTVSMCSQGSGNAPEGGLPPPPLQVARVKAEDRRRSLLSRSPTRLSISSFESADTSILTQSSPIIRNTHAVANKVTKRDPRNIGIATPRSVRNKTVTVHKTNHALHNSIQSSIARFSSATSSTQPENQHPEFRHSLHSVSPSSQNLERTGSFAARSLRTPKRKSATFVTPYGSPEDRRKRSSILQRVSGNQGIPARQLSQASTQATSTRSSNGDPFQWDPTPMSTGKPSNLKGSPLARKGHRRQPCVRIVVEPTVLGPRSRSSSPAIMKGIQEESSPITTPAEVKLDIGLGFTNRRSLPQPPSTSIFAPDIKLGTTSIRASLTPSSPTLSMANYDHGPIGSPVLSRKVNSVSNNSSNRTSIGPEVYIPAFSNPYDNESNVPDFANAPPTFALARAPSEEVLDIDTVAGASSPFEMLFEIDSSPTRAISIEEYDPEHPQLTLHTPTRSNSKQTRTFSSPFSVIIEETPTQQSKDSDTTNHAIDSPPCSPKTIPASTLESKAARDRCSAFDLPIRQTAILEDSEAIDPALLSNEAFHSLNSPFDYKTSPSFSAWGHNSKPEARIPNSSESAKALMEPLLNAAFPSSPPMLSLPTSPSSNAVPSLLPRAPASPRPSHAGLPHSPPYSSIAESSAPALDFTNMPTLTPGLNGPRVLPARPLRSSIQELRRMNSDAEKGNGREERRYRRLCREDSIGLPGEESFMDGLDEETETWSNADHTEFDAEDYEKEEDEEEGSTWNEEKERKLVGDLLSSDWEEAPEMEQASHRHSPPAKNNAEDDDIDFTIISIQDHTSKSPALTSSPASTVYPSSPSASILATTMPAKPTNPIDRSSSIWEDGEKFWTSTPPFHQAAQKPLSSTSPTHIAKETKSHPPPPPRLFYLSSPSSPPRPNKLNQNNPPSVAPTAQSAGSSKKRSFPTTTHSSSPAPPPPSHPTSPTATSFHPSKCPLNSQQNVPHLIHDSNTTIEALSTTTPTSDAGTNRNSQSRYRNRGSSSKKRGSMSVPLSVVDTPNGRSIQVFPPGSAGTVGTVGSLYDAGGFLRE</sequence>
<feature type="compositionally biased region" description="Low complexity" evidence="1">
    <location>
        <begin position="1200"/>
        <end position="1210"/>
    </location>
</feature>
<evidence type="ECO:0000313" key="3">
    <source>
        <dbReference type="EMBL" id="CAI6298764.1"/>
    </source>
</evidence>
<reference evidence="3" key="1">
    <citation type="submission" date="2023-01" db="EMBL/GenBank/DDBJ databases">
        <authorList>
            <person name="Van Ghelder C."/>
            <person name="Rancurel C."/>
        </authorList>
    </citation>
    <scope>NUCLEOTIDE SEQUENCE</scope>
    <source>
        <strain evidence="3">CNCM I-4278</strain>
    </source>
</reference>
<organism evidence="3 4">
    <name type="scientific">Periconia digitata</name>
    <dbReference type="NCBI Taxonomy" id="1303443"/>
    <lineage>
        <taxon>Eukaryota</taxon>
        <taxon>Fungi</taxon>
        <taxon>Dikarya</taxon>
        <taxon>Ascomycota</taxon>
        <taxon>Pezizomycotina</taxon>
        <taxon>Dothideomycetes</taxon>
        <taxon>Pleosporomycetidae</taxon>
        <taxon>Pleosporales</taxon>
        <taxon>Massarineae</taxon>
        <taxon>Periconiaceae</taxon>
        <taxon>Periconia</taxon>
    </lineage>
</organism>
<protein>
    <submittedName>
        <fullName evidence="3">Uncharacterized protein</fullName>
    </submittedName>
</protein>
<feature type="compositionally biased region" description="Low complexity" evidence="1">
    <location>
        <begin position="464"/>
        <end position="480"/>
    </location>
</feature>
<evidence type="ECO:0000256" key="1">
    <source>
        <dbReference type="SAM" id="MobiDB-lite"/>
    </source>
</evidence>
<feature type="compositionally biased region" description="Polar residues" evidence="1">
    <location>
        <begin position="1213"/>
        <end position="1250"/>
    </location>
</feature>
<feature type="compositionally biased region" description="Acidic residues" evidence="1">
    <location>
        <begin position="988"/>
        <end position="1001"/>
    </location>
</feature>
<gene>
    <name evidence="3" type="ORF">PDIGIT_LOCUS2753</name>
</gene>
<feature type="compositionally biased region" description="Basic residues" evidence="1">
    <location>
        <begin position="1253"/>
        <end position="1264"/>
    </location>
</feature>
<dbReference type="EMBL" id="CAOQHR010000002">
    <property type="protein sequence ID" value="CAI6298764.1"/>
    <property type="molecule type" value="Genomic_DNA"/>
</dbReference>
<keyword evidence="2" id="KW-0472">Membrane</keyword>
<feature type="compositionally biased region" description="Polar residues" evidence="1">
    <location>
        <begin position="1052"/>
        <end position="1083"/>
    </location>
</feature>
<feature type="region of interest" description="Disordered" evidence="1">
    <location>
        <begin position="706"/>
        <end position="767"/>
    </location>
</feature>
<feature type="transmembrane region" description="Helical" evidence="2">
    <location>
        <begin position="20"/>
        <end position="42"/>
    </location>
</feature>
<feature type="compositionally biased region" description="Polar residues" evidence="1">
    <location>
        <begin position="709"/>
        <end position="728"/>
    </location>
</feature>
<feature type="compositionally biased region" description="Low complexity" evidence="1">
    <location>
        <begin position="855"/>
        <end position="882"/>
    </location>
</feature>
<keyword evidence="2" id="KW-0812">Transmembrane</keyword>
<evidence type="ECO:0000256" key="2">
    <source>
        <dbReference type="SAM" id="Phobius"/>
    </source>
</evidence>
<feature type="compositionally biased region" description="Polar residues" evidence="1">
    <location>
        <begin position="451"/>
        <end position="460"/>
    </location>
</feature>
<comment type="caution">
    <text evidence="3">The sequence shown here is derived from an EMBL/GenBank/DDBJ whole genome shotgun (WGS) entry which is preliminary data.</text>
</comment>
<feature type="compositionally biased region" description="Polar residues" evidence="1">
    <location>
        <begin position="185"/>
        <end position="196"/>
    </location>
</feature>
<dbReference type="Proteomes" id="UP001152607">
    <property type="component" value="Unassembled WGS sequence"/>
</dbReference>
<keyword evidence="2" id="KW-1133">Transmembrane helix</keyword>
<feature type="region of interest" description="Disordered" evidence="1">
    <location>
        <begin position="167"/>
        <end position="196"/>
    </location>
</feature>
<feature type="compositionally biased region" description="Polar residues" evidence="1">
    <location>
        <begin position="491"/>
        <end position="501"/>
    </location>
</feature>
<feature type="compositionally biased region" description="Polar residues" evidence="1">
    <location>
        <begin position="406"/>
        <end position="417"/>
    </location>
</feature>
<evidence type="ECO:0000313" key="4">
    <source>
        <dbReference type="Proteomes" id="UP001152607"/>
    </source>
</evidence>
<feature type="region of interest" description="Disordered" evidence="1">
    <location>
        <begin position="974"/>
        <end position="1274"/>
    </location>
</feature>
<keyword evidence="4" id="KW-1185">Reference proteome</keyword>